<proteinExistence type="predicted"/>
<dbReference type="OrthoDB" id="10351417at2759"/>
<feature type="transmembrane region" description="Helical" evidence="1">
    <location>
        <begin position="12"/>
        <end position="40"/>
    </location>
</feature>
<sequence length="140" mass="16141">MTLEEYFAEFFVAFSCFCIREIFIIVEYFCIYPLIALVLLEEFWISRTAQKTPKAVEVQDEVATGNQETDVKFRDTGFEKNLFSRANGKGSENITDKTEMVEYEPIDILQAPRLENNPFAYAYINNPFCGNDFPPCEISA</sequence>
<gene>
    <name evidence="2" type="ORF">TNCT_492111</name>
</gene>
<keyword evidence="1" id="KW-0472">Membrane</keyword>
<evidence type="ECO:0000313" key="2">
    <source>
        <dbReference type="EMBL" id="GFR10440.1"/>
    </source>
</evidence>
<accession>A0A8X6IST3</accession>
<dbReference type="AlphaFoldDB" id="A0A8X6IST3"/>
<keyword evidence="1" id="KW-1133">Transmembrane helix</keyword>
<reference evidence="2" key="1">
    <citation type="submission" date="2020-07" db="EMBL/GenBank/DDBJ databases">
        <title>Multicomponent nature underlies the extraordinary mechanical properties of spider dragline silk.</title>
        <authorList>
            <person name="Kono N."/>
            <person name="Nakamura H."/>
            <person name="Mori M."/>
            <person name="Yoshida Y."/>
            <person name="Ohtoshi R."/>
            <person name="Malay A.D."/>
            <person name="Moran D.A.P."/>
            <person name="Tomita M."/>
            <person name="Numata K."/>
            <person name="Arakawa K."/>
        </authorList>
    </citation>
    <scope>NUCLEOTIDE SEQUENCE</scope>
</reference>
<comment type="caution">
    <text evidence="2">The sequence shown here is derived from an EMBL/GenBank/DDBJ whole genome shotgun (WGS) entry which is preliminary data.</text>
</comment>
<keyword evidence="3" id="KW-1185">Reference proteome</keyword>
<evidence type="ECO:0000313" key="3">
    <source>
        <dbReference type="Proteomes" id="UP000887116"/>
    </source>
</evidence>
<keyword evidence="1" id="KW-0812">Transmembrane</keyword>
<organism evidence="2 3">
    <name type="scientific">Trichonephila clavata</name>
    <name type="common">Joro spider</name>
    <name type="synonym">Nephila clavata</name>
    <dbReference type="NCBI Taxonomy" id="2740835"/>
    <lineage>
        <taxon>Eukaryota</taxon>
        <taxon>Metazoa</taxon>
        <taxon>Ecdysozoa</taxon>
        <taxon>Arthropoda</taxon>
        <taxon>Chelicerata</taxon>
        <taxon>Arachnida</taxon>
        <taxon>Araneae</taxon>
        <taxon>Araneomorphae</taxon>
        <taxon>Entelegynae</taxon>
        <taxon>Araneoidea</taxon>
        <taxon>Nephilidae</taxon>
        <taxon>Trichonephila</taxon>
    </lineage>
</organism>
<evidence type="ECO:0000256" key="1">
    <source>
        <dbReference type="SAM" id="Phobius"/>
    </source>
</evidence>
<dbReference type="Proteomes" id="UP000887116">
    <property type="component" value="Unassembled WGS sequence"/>
</dbReference>
<name>A0A8X6IST3_TRICU</name>
<protein>
    <submittedName>
        <fullName evidence="2">Uncharacterized protein</fullName>
    </submittedName>
</protein>
<dbReference type="EMBL" id="BMAO01026539">
    <property type="protein sequence ID" value="GFR10440.1"/>
    <property type="molecule type" value="Genomic_DNA"/>
</dbReference>